<dbReference type="GO" id="GO:0016787">
    <property type="term" value="F:hydrolase activity"/>
    <property type="evidence" value="ECO:0007669"/>
    <property type="project" value="UniProtKB-KW"/>
</dbReference>
<dbReference type="PANTHER" id="PTHR31793">
    <property type="entry name" value="4-HYDROXYBENZOYL-COA THIOESTERASE FAMILY MEMBER"/>
    <property type="match status" value="1"/>
</dbReference>
<name>A0ABW2H8G4_9ACTN</name>
<dbReference type="EC" id="3.1.2.-" evidence="1"/>
<keyword evidence="2" id="KW-1185">Reference proteome</keyword>
<dbReference type="Pfam" id="PF13279">
    <property type="entry name" value="4HBT_2"/>
    <property type="match status" value="1"/>
</dbReference>
<dbReference type="RefSeq" id="WP_376809657.1">
    <property type="nucleotide sequence ID" value="NZ_JBHTAC010000046.1"/>
</dbReference>
<dbReference type="SUPFAM" id="SSF54637">
    <property type="entry name" value="Thioesterase/thiol ester dehydrase-isomerase"/>
    <property type="match status" value="1"/>
</dbReference>
<dbReference type="InterPro" id="IPR029069">
    <property type="entry name" value="HotDog_dom_sf"/>
</dbReference>
<keyword evidence="1" id="KW-0378">Hydrolase</keyword>
<proteinExistence type="predicted"/>
<dbReference type="Gene3D" id="3.10.129.10">
    <property type="entry name" value="Hotdog Thioesterase"/>
    <property type="match status" value="1"/>
</dbReference>
<reference evidence="2" key="1">
    <citation type="journal article" date="2019" name="Int. J. Syst. Evol. Microbiol.">
        <title>The Global Catalogue of Microorganisms (GCM) 10K type strain sequencing project: providing services to taxonomists for standard genome sequencing and annotation.</title>
        <authorList>
            <consortium name="The Broad Institute Genomics Platform"/>
            <consortium name="The Broad Institute Genome Sequencing Center for Infectious Disease"/>
            <person name="Wu L."/>
            <person name="Ma J."/>
        </authorList>
    </citation>
    <scope>NUCLEOTIDE SEQUENCE [LARGE SCALE GENOMIC DNA]</scope>
    <source>
        <strain evidence="2">CGMCC 1.9106</strain>
    </source>
</reference>
<dbReference type="PANTHER" id="PTHR31793:SF2">
    <property type="entry name" value="BLR1345 PROTEIN"/>
    <property type="match status" value="1"/>
</dbReference>
<dbReference type="EMBL" id="JBHTAC010000046">
    <property type="protein sequence ID" value="MFC7246874.1"/>
    <property type="molecule type" value="Genomic_DNA"/>
</dbReference>
<gene>
    <name evidence="1" type="ORF">ACFQO7_30725</name>
</gene>
<dbReference type="CDD" id="cd00586">
    <property type="entry name" value="4HBT"/>
    <property type="match status" value="1"/>
</dbReference>
<evidence type="ECO:0000313" key="2">
    <source>
        <dbReference type="Proteomes" id="UP001596392"/>
    </source>
</evidence>
<protein>
    <submittedName>
        <fullName evidence="1">Acyl-CoA thioesterase</fullName>
        <ecNumber evidence="1">3.1.2.-</ecNumber>
    </submittedName>
</protein>
<dbReference type="InterPro" id="IPR050563">
    <property type="entry name" value="4-hydroxybenzoyl-CoA_TE"/>
</dbReference>
<sequence length="150" mass="16836">MIVMAEGRAMAEPVLTYRGAVYPWHCDHMGHMNVMWYVGKFDEATWNLFSTLGLTPDYLRSASRGMVAVEQHIVYQREVFAGDTVTVHSELLEVRDKVVRFRHTMTNASGETVAVTTLTGVHLDTAHRRSCPMPAEILAAARELLSAEDE</sequence>
<comment type="caution">
    <text evidence="1">The sequence shown here is derived from an EMBL/GenBank/DDBJ whole genome shotgun (WGS) entry which is preliminary data.</text>
</comment>
<accession>A0ABW2H8G4</accession>
<dbReference type="Proteomes" id="UP001596392">
    <property type="component" value="Unassembled WGS sequence"/>
</dbReference>
<evidence type="ECO:0000313" key="1">
    <source>
        <dbReference type="EMBL" id="MFC7246874.1"/>
    </source>
</evidence>
<organism evidence="1 2">
    <name type="scientific">Catellatospora aurea</name>
    <dbReference type="NCBI Taxonomy" id="1337874"/>
    <lineage>
        <taxon>Bacteria</taxon>
        <taxon>Bacillati</taxon>
        <taxon>Actinomycetota</taxon>
        <taxon>Actinomycetes</taxon>
        <taxon>Micromonosporales</taxon>
        <taxon>Micromonosporaceae</taxon>
        <taxon>Catellatospora</taxon>
    </lineage>
</organism>